<gene>
    <name evidence="4" type="ORF">ASU33_10620</name>
</gene>
<dbReference type="SUPFAM" id="SSF56601">
    <property type="entry name" value="beta-lactamase/transpeptidase-like"/>
    <property type="match status" value="1"/>
</dbReference>
<keyword evidence="2" id="KW-0732">Signal</keyword>
<organism evidence="4 5">
    <name type="scientific">Solirubrum puertoriconensis</name>
    <dbReference type="NCBI Taxonomy" id="1751427"/>
    <lineage>
        <taxon>Bacteria</taxon>
        <taxon>Pseudomonadati</taxon>
        <taxon>Bacteroidota</taxon>
        <taxon>Cytophagia</taxon>
        <taxon>Cytophagales</taxon>
    </lineage>
</organism>
<evidence type="ECO:0000259" key="3">
    <source>
        <dbReference type="Pfam" id="PF00144"/>
    </source>
</evidence>
<feature type="chain" id="PRO_5040990428" description="Beta-lactamase-related domain-containing protein" evidence="2">
    <location>
        <begin position="22"/>
        <end position="622"/>
    </location>
</feature>
<sequence length="622" mass="68095">MKKLLLILPLLVGLAAFAAHAQRRPVTTVSELTDSLESIMRRQHMPGLLLTLVARDSVLFEGGLGLADVENRKPVTAHTLFRVGSVTKSFVAVGLLQLVEQGKLRLDDEVRKLAPEIPLENPWEATDPVRVVHLLEHTAGFDDMHLNHIYNPTATDPRGPAAVQVFREELRCRWRPGERMSYSNPGYQLAGYLLEKLSGQPYETYLAERVLRPLGMPEATFALRPAAHPKLARGYAYAEGRYRRVEALPIYSGPAGSLSASAADMTRWVQFFLRDFRPANGAVVLQPDFLREIETTHSSLAARAGLPADYGLANHVINRKGKATFRGHGGGIGGFSSTFAYNRELGLGYALSNNGDQSTKALDKLIQEFLLRQVSAPAEPAPVALDAAAVAPFLGHYEGAAPRNALTGINGYLLGDRQLIRQGQLLLLKPLVGAADTLLPTGPLTFRLPGQRVASFALTHDRDGRRALVSSTGYFLEASNTWWWVRPALFALSLLLIVSSSLAGLVWLILALRRLVPRGQVLPRLLPLLATVALVATFAAFAYLADHLWLSGTPQPAPVLASLGPLAFAVFTLAGLLLTVLRFQQFRSRPVAWFLLFTYASLGWLAYALAAHGWLSLRLWTV</sequence>
<feature type="transmembrane region" description="Helical" evidence="1">
    <location>
        <begin position="557"/>
        <end position="581"/>
    </location>
</feature>
<dbReference type="Proteomes" id="UP000054223">
    <property type="component" value="Unassembled WGS sequence"/>
</dbReference>
<dbReference type="InterPro" id="IPR050491">
    <property type="entry name" value="AmpC-like"/>
</dbReference>
<dbReference type="AlphaFoldDB" id="A0A9X0L5H5"/>
<proteinExistence type="predicted"/>
<feature type="transmembrane region" description="Helical" evidence="1">
    <location>
        <begin position="593"/>
        <end position="615"/>
    </location>
</feature>
<dbReference type="InterPro" id="IPR001466">
    <property type="entry name" value="Beta-lactam-related"/>
</dbReference>
<dbReference type="PANTHER" id="PTHR46825">
    <property type="entry name" value="D-ALANYL-D-ALANINE-CARBOXYPEPTIDASE/ENDOPEPTIDASE AMPH"/>
    <property type="match status" value="1"/>
</dbReference>
<feature type="signal peptide" evidence="2">
    <location>
        <begin position="1"/>
        <end position="21"/>
    </location>
</feature>
<keyword evidence="1" id="KW-1133">Transmembrane helix</keyword>
<dbReference type="Gene3D" id="3.40.710.10">
    <property type="entry name" value="DD-peptidase/beta-lactamase superfamily"/>
    <property type="match status" value="1"/>
</dbReference>
<name>A0A9X0L5H5_SOLP1</name>
<dbReference type="PANTHER" id="PTHR46825:SF9">
    <property type="entry name" value="BETA-LACTAMASE-RELATED DOMAIN-CONTAINING PROTEIN"/>
    <property type="match status" value="1"/>
</dbReference>
<keyword evidence="5" id="KW-1185">Reference proteome</keyword>
<keyword evidence="1" id="KW-0472">Membrane</keyword>
<feature type="transmembrane region" description="Helical" evidence="1">
    <location>
        <begin position="525"/>
        <end position="545"/>
    </location>
</feature>
<dbReference type="InterPro" id="IPR012338">
    <property type="entry name" value="Beta-lactam/transpept-like"/>
</dbReference>
<keyword evidence="1" id="KW-0812">Transmembrane</keyword>
<reference evidence="4 5" key="1">
    <citation type="submission" date="2015-11" db="EMBL/GenBank/DDBJ databases">
        <title>Solirubrum puertoriconensis gen. nov. an environmental bacteria isolated in Puerto Rico.</title>
        <authorList>
            <person name="Cuebas-Irizarry M.F."/>
            <person name="Montalvo-Rodriguez R."/>
        </authorList>
    </citation>
    <scope>NUCLEOTIDE SEQUENCE [LARGE SCALE GENOMIC DNA]</scope>
    <source>
        <strain evidence="4 5">MC1A</strain>
    </source>
</reference>
<evidence type="ECO:0000256" key="2">
    <source>
        <dbReference type="SAM" id="SignalP"/>
    </source>
</evidence>
<protein>
    <recommendedName>
        <fullName evidence="3">Beta-lactamase-related domain-containing protein</fullName>
    </recommendedName>
</protein>
<evidence type="ECO:0000256" key="1">
    <source>
        <dbReference type="SAM" id="Phobius"/>
    </source>
</evidence>
<dbReference type="EMBL" id="LNAL01000006">
    <property type="protein sequence ID" value="KUG08595.1"/>
    <property type="molecule type" value="Genomic_DNA"/>
</dbReference>
<evidence type="ECO:0000313" key="5">
    <source>
        <dbReference type="Proteomes" id="UP000054223"/>
    </source>
</evidence>
<dbReference type="RefSeq" id="WP_059070216.1">
    <property type="nucleotide sequence ID" value="NZ_LNAL01000006.1"/>
</dbReference>
<dbReference type="OrthoDB" id="9793489at2"/>
<dbReference type="Pfam" id="PF00144">
    <property type="entry name" value="Beta-lactamase"/>
    <property type="match status" value="1"/>
</dbReference>
<feature type="domain" description="Beta-lactamase-related" evidence="3">
    <location>
        <begin position="36"/>
        <end position="360"/>
    </location>
</feature>
<evidence type="ECO:0000313" key="4">
    <source>
        <dbReference type="EMBL" id="KUG08595.1"/>
    </source>
</evidence>
<accession>A0A9X0L5H5</accession>
<feature type="transmembrane region" description="Helical" evidence="1">
    <location>
        <begin position="489"/>
        <end position="513"/>
    </location>
</feature>
<comment type="caution">
    <text evidence="4">The sequence shown here is derived from an EMBL/GenBank/DDBJ whole genome shotgun (WGS) entry which is preliminary data.</text>
</comment>